<dbReference type="GO" id="GO:0046914">
    <property type="term" value="F:transition metal ion binding"/>
    <property type="evidence" value="ECO:0007669"/>
    <property type="project" value="InterPro"/>
</dbReference>
<dbReference type="AlphaFoldDB" id="A0A9Q1FB95"/>
<reference evidence="2" key="1">
    <citation type="journal article" date="2023" name="Science">
        <title>Genome structures resolve the early diversification of teleost fishes.</title>
        <authorList>
            <person name="Parey E."/>
            <person name="Louis A."/>
            <person name="Montfort J."/>
            <person name="Bouchez O."/>
            <person name="Roques C."/>
            <person name="Iampietro C."/>
            <person name="Lluch J."/>
            <person name="Castinel A."/>
            <person name="Donnadieu C."/>
            <person name="Desvignes T."/>
            <person name="Floi Bucao C."/>
            <person name="Jouanno E."/>
            <person name="Wen M."/>
            <person name="Mejri S."/>
            <person name="Dirks R."/>
            <person name="Jansen H."/>
            <person name="Henkel C."/>
            <person name="Chen W.J."/>
            <person name="Zahm M."/>
            <person name="Cabau C."/>
            <person name="Klopp C."/>
            <person name="Thompson A.W."/>
            <person name="Robinson-Rechavi M."/>
            <person name="Braasch I."/>
            <person name="Lecointre G."/>
            <person name="Bobe J."/>
            <person name="Postlethwait J.H."/>
            <person name="Berthelot C."/>
            <person name="Roest Crollius H."/>
            <person name="Guiguen Y."/>
        </authorList>
    </citation>
    <scope>NUCLEOTIDE SEQUENCE</scope>
    <source>
        <strain evidence="2">WJC10195</strain>
    </source>
</reference>
<dbReference type="PANTHER" id="PTHR11639">
    <property type="entry name" value="S100 CALCIUM-BINDING PROTEIN"/>
    <property type="match status" value="1"/>
</dbReference>
<keyword evidence="3" id="KW-1185">Reference proteome</keyword>
<sequence length="95" mass="11094">MSKLETAVISLIDLFKEYSKEDEKKGQLSAGELKKLMETELTQPGFKEKFTPEELEEAMKNLDKNHDENINFREFCGFVSLLARGYYKHMKQAKK</sequence>
<dbReference type="OrthoDB" id="26525at2759"/>
<name>A0A9Q1FB95_SYNKA</name>
<gene>
    <name evidence="2" type="ORF">SKAU_G00223880</name>
</gene>
<dbReference type="EMBL" id="JAINUF010000007">
    <property type="protein sequence ID" value="KAJ8354821.1"/>
    <property type="molecule type" value="Genomic_DNA"/>
</dbReference>
<dbReference type="InterPro" id="IPR002048">
    <property type="entry name" value="EF_hand_dom"/>
</dbReference>
<feature type="domain" description="EF-hand" evidence="1">
    <location>
        <begin position="50"/>
        <end position="85"/>
    </location>
</feature>
<dbReference type="InterPro" id="IPR034325">
    <property type="entry name" value="S-100_dom"/>
</dbReference>
<dbReference type="PANTHER" id="PTHR11639:SF126">
    <property type="entry name" value="S100 CALCIUM-BINDING PROTEIN W"/>
    <property type="match status" value="1"/>
</dbReference>
<dbReference type="Proteomes" id="UP001152622">
    <property type="component" value="Chromosome 7"/>
</dbReference>
<organism evidence="2 3">
    <name type="scientific">Synaphobranchus kaupii</name>
    <name type="common">Kaup's arrowtooth eel</name>
    <dbReference type="NCBI Taxonomy" id="118154"/>
    <lineage>
        <taxon>Eukaryota</taxon>
        <taxon>Metazoa</taxon>
        <taxon>Chordata</taxon>
        <taxon>Craniata</taxon>
        <taxon>Vertebrata</taxon>
        <taxon>Euteleostomi</taxon>
        <taxon>Actinopterygii</taxon>
        <taxon>Neopterygii</taxon>
        <taxon>Teleostei</taxon>
        <taxon>Anguilliformes</taxon>
        <taxon>Synaphobranchidae</taxon>
        <taxon>Synaphobranchus</taxon>
    </lineage>
</organism>
<evidence type="ECO:0000313" key="2">
    <source>
        <dbReference type="EMBL" id="KAJ8354821.1"/>
    </source>
</evidence>
<comment type="caution">
    <text evidence="2">The sequence shown here is derived from an EMBL/GenBank/DDBJ whole genome shotgun (WGS) entry which is preliminary data.</text>
</comment>
<proteinExistence type="predicted"/>
<dbReference type="CDD" id="cd00213">
    <property type="entry name" value="S-100"/>
    <property type="match status" value="1"/>
</dbReference>
<dbReference type="Gene3D" id="1.10.238.10">
    <property type="entry name" value="EF-hand"/>
    <property type="match status" value="1"/>
</dbReference>
<dbReference type="GO" id="GO:0048306">
    <property type="term" value="F:calcium-dependent protein binding"/>
    <property type="evidence" value="ECO:0007669"/>
    <property type="project" value="TreeGrafter"/>
</dbReference>
<evidence type="ECO:0000259" key="1">
    <source>
        <dbReference type="PROSITE" id="PS50222"/>
    </source>
</evidence>
<protein>
    <recommendedName>
        <fullName evidence="1">EF-hand domain-containing protein</fullName>
    </recommendedName>
</protein>
<dbReference type="InterPro" id="IPR011992">
    <property type="entry name" value="EF-hand-dom_pair"/>
</dbReference>
<evidence type="ECO:0000313" key="3">
    <source>
        <dbReference type="Proteomes" id="UP001152622"/>
    </source>
</evidence>
<dbReference type="GO" id="GO:0048471">
    <property type="term" value="C:perinuclear region of cytoplasm"/>
    <property type="evidence" value="ECO:0007669"/>
    <property type="project" value="TreeGrafter"/>
</dbReference>
<dbReference type="Pfam" id="PF01023">
    <property type="entry name" value="S_100"/>
    <property type="match status" value="1"/>
</dbReference>
<dbReference type="PROSITE" id="PS50222">
    <property type="entry name" value="EF_HAND_2"/>
    <property type="match status" value="1"/>
</dbReference>
<dbReference type="SMART" id="SM01394">
    <property type="entry name" value="S_100"/>
    <property type="match status" value="1"/>
</dbReference>
<dbReference type="SMART" id="SM00054">
    <property type="entry name" value="EFh"/>
    <property type="match status" value="1"/>
</dbReference>
<accession>A0A9Q1FB95</accession>
<dbReference type="GO" id="GO:0005615">
    <property type="term" value="C:extracellular space"/>
    <property type="evidence" value="ECO:0007669"/>
    <property type="project" value="TreeGrafter"/>
</dbReference>
<dbReference type="InterPro" id="IPR013787">
    <property type="entry name" value="S100_Ca-bd_sub"/>
</dbReference>
<dbReference type="SUPFAM" id="SSF47473">
    <property type="entry name" value="EF-hand"/>
    <property type="match status" value="1"/>
</dbReference>
<dbReference type="GO" id="GO:0005509">
    <property type="term" value="F:calcium ion binding"/>
    <property type="evidence" value="ECO:0007669"/>
    <property type="project" value="InterPro"/>
</dbReference>